<keyword evidence="3" id="KW-1185">Reference proteome</keyword>
<proteinExistence type="predicted"/>
<reference evidence="3" key="1">
    <citation type="journal article" date="2019" name="Int. J. Syst. Evol. Microbiol.">
        <title>The Global Catalogue of Microorganisms (GCM) 10K type strain sequencing project: providing services to taxonomists for standard genome sequencing and annotation.</title>
        <authorList>
            <consortium name="The Broad Institute Genomics Platform"/>
            <consortium name="The Broad Institute Genome Sequencing Center for Infectious Disease"/>
            <person name="Wu L."/>
            <person name="Ma J."/>
        </authorList>
    </citation>
    <scope>NUCLEOTIDE SEQUENCE [LARGE SCALE GENOMIC DNA]</scope>
    <source>
        <strain evidence="3">CCM 7224</strain>
    </source>
</reference>
<evidence type="ECO:0000256" key="1">
    <source>
        <dbReference type="SAM" id="Phobius"/>
    </source>
</evidence>
<protein>
    <recommendedName>
        <fullName evidence="4">Integral membrane protein</fullName>
    </recommendedName>
</protein>
<evidence type="ECO:0000313" key="3">
    <source>
        <dbReference type="Proteomes" id="UP001595834"/>
    </source>
</evidence>
<feature type="transmembrane region" description="Helical" evidence="1">
    <location>
        <begin position="16"/>
        <end position="37"/>
    </location>
</feature>
<dbReference type="Proteomes" id="UP001595834">
    <property type="component" value="Unassembled WGS sequence"/>
</dbReference>
<gene>
    <name evidence="2" type="ORF">ACFPFX_04920</name>
</gene>
<evidence type="ECO:0008006" key="4">
    <source>
        <dbReference type="Google" id="ProtNLM"/>
    </source>
</evidence>
<comment type="caution">
    <text evidence="2">The sequence shown here is derived from an EMBL/GenBank/DDBJ whole genome shotgun (WGS) entry which is preliminary data.</text>
</comment>
<dbReference type="RefSeq" id="WP_344370502.1">
    <property type="nucleotide sequence ID" value="NZ_BAAASQ010000001.1"/>
</dbReference>
<keyword evidence="1" id="KW-1133">Transmembrane helix</keyword>
<accession>A0ABV9UFR7</accession>
<evidence type="ECO:0000313" key="2">
    <source>
        <dbReference type="EMBL" id="MFC4955638.1"/>
    </source>
</evidence>
<keyword evidence="1" id="KW-0812">Transmembrane</keyword>
<dbReference type="EMBL" id="JBHSIZ010000005">
    <property type="protein sequence ID" value="MFC4955638.1"/>
    <property type="molecule type" value="Genomic_DNA"/>
</dbReference>
<sequence>MTSRAWDRAQRRSSTVGALAVLAVLAAVVTTVAMVGVPDVWWPQIGSAFAASPPNPAPSTAPDGPCALVAGPARDFCVSPPAASPAQPHGMGADAWRLLVPAVGVVLVCAVRCSGRRRP</sequence>
<keyword evidence="1" id="KW-0472">Membrane</keyword>
<name>A0ABV9UFR7_9ACTN</name>
<feature type="transmembrane region" description="Helical" evidence="1">
    <location>
        <begin position="95"/>
        <end position="113"/>
    </location>
</feature>
<organism evidence="2 3">
    <name type="scientific">Streptomyces mauvecolor</name>
    <dbReference type="NCBI Taxonomy" id="58345"/>
    <lineage>
        <taxon>Bacteria</taxon>
        <taxon>Bacillati</taxon>
        <taxon>Actinomycetota</taxon>
        <taxon>Actinomycetes</taxon>
        <taxon>Kitasatosporales</taxon>
        <taxon>Streptomycetaceae</taxon>
        <taxon>Streptomyces</taxon>
    </lineage>
</organism>